<organism evidence="3 4">
    <name type="scientific">Snuella lapsa</name>
    <dbReference type="NCBI Taxonomy" id="870481"/>
    <lineage>
        <taxon>Bacteria</taxon>
        <taxon>Pseudomonadati</taxon>
        <taxon>Bacteroidota</taxon>
        <taxon>Flavobacteriia</taxon>
        <taxon>Flavobacteriales</taxon>
        <taxon>Flavobacteriaceae</taxon>
        <taxon>Snuella</taxon>
    </lineage>
</organism>
<dbReference type="InterPro" id="IPR000782">
    <property type="entry name" value="FAS1_domain"/>
</dbReference>
<feature type="signal peptide" evidence="1">
    <location>
        <begin position="1"/>
        <end position="17"/>
    </location>
</feature>
<evidence type="ECO:0000256" key="1">
    <source>
        <dbReference type="SAM" id="SignalP"/>
    </source>
</evidence>
<dbReference type="SUPFAM" id="SSF82153">
    <property type="entry name" value="FAS1 domain"/>
    <property type="match status" value="1"/>
</dbReference>
<dbReference type="PROSITE" id="PS50213">
    <property type="entry name" value="FAS1"/>
    <property type="match status" value="1"/>
</dbReference>
<dbReference type="Gene3D" id="2.30.180.10">
    <property type="entry name" value="FAS1 domain"/>
    <property type="match status" value="1"/>
</dbReference>
<comment type="caution">
    <text evidence="3">The sequence shown here is derived from an EMBL/GenBank/DDBJ whole genome shotgun (WGS) entry which is preliminary data.</text>
</comment>
<dbReference type="EMBL" id="BAABCY010000006">
    <property type="protein sequence ID" value="GAA3553379.1"/>
    <property type="molecule type" value="Genomic_DNA"/>
</dbReference>
<proteinExistence type="predicted"/>
<feature type="chain" id="PRO_5045745965" description="FAS1 domain-containing protein" evidence="1">
    <location>
        <begin position="18"/>
        <end position="220"/>
    </location>
</feature>
<accession>A0ABP6WNX3</accession>
<name>A0ABP6WNX3_9FLAO</name>
<keyword evidence="4" id="KW-1185">Reference proteome</keyword>
<dbReference type="InterPro" id="IPR036378">
    <property type="entry name" value="FAS1_dom_sf"/>
</dbReference>
<dbReference type="RefSeq" id="WP_345003759.1">
    <property type="nucleotide sequence ID" value="NZ_BAABCY010000006.1"/>
</dbReference>
<reference evidence="4" key="1">
    <citation type="journal article" date="2019" name="Int. J. Syst. Evol. Microbiol.">
        <title>The Global Catalogue of Microorganisms (GCM) 10K type strain sequencing project: providing services to taxonomists for standard genome sequencing and annotation.</title>
        <authorList>
            <consortium name="The Broad Institute Genomics Platform"/>
            <consortium name="The Broad Institute Genome Sequencing Center for Infectious Disease"/>
            <person name="Wu L."/>
            <person name="Ma J."/>
        </authorList>
    </citation>
    <scope>NUCLEOTIDE SEQUENCE [LARGE SCALE GENOMIC DNA]</scope>
    <source>
        <strain evidence="4">JCM 17111</strain>
    </source>
</reference>
<evidence type="ECO:0000313" key="4">
    <source>
        <dbReference type="Proteomes" id="UP001500954"/>
    </source>
</evidence>
<sequence>MMKNIILPILLLFAVYACDNGGDYLTDGGLSNPNVGTTTLEFFRSHEQLDTLAILIERAGMEDLVNGETTIFAPNNLSIKHYIDKVLSELRQSDPLAEYTVNDIPVDTLTKYLGGYIFNGKITRDNMTPDQGKIYTATNGEERRISLEPTNQYGNELESYPEYVYFTYKNGSEWDDWDRTINDPDEKDDKFVVRTSNLQSTNGMIYVLQGGHTLFNYKSN</sequence>
<feature type="domain" description="FAS1" evidence="2">
    <location>
        <begin position="36"/>
        <end position="212"/>
    </location>
</feature>
<dbReference type="Proteomes" id="UP001500954">
    <property type="component" value="Unassembled WGS sequence"/>
</dbReference>
<evidence type="ECO:0000313" key="3">
    <source>
        <dbReference type="EMBL" id="GAA3553379.1"/>
    </source>
</evidence>
<gene>
    <name evidence="3" type="ORF">GCM10022395_01200</name>
</gene>
<protein>
    <recommendedName>
        <fullName evidence="2">FAS1 domain-containing protein</fullName>
    </recommendedName>
</protein>
<evidence type="ECO:0000259" key="2">
    <source>
        <dbReference type="PROSITE" id="PS50213"/>
    </source>
</evidence>
<dbReference type="PROSITE" id="PS51257">
    <property type="entry name" value="PROKAR_LIPOPROTEIN"/>
    <property type="match status" value="1"/>
</dbReference>
<keyword evidence="1" id="KW-0732">Signal</keyword>